<reference evidence="12" key="1">
    <citation type="submission" date="2020-11" db="EMBL/GenBank/DDBJ databases">
        <authorList>
            <consortium name="DOE Joint Genome Institute"/>
            <person name="Ahrendt S."/>
            <person name="Riley R."/>
            <person name="Andreopoulos W."/>
            <person name="Labutti K."/>
            <person name="Pangilinan J."/>
            <person name="Ruiz-Duenas F.J."/>
            <person name="Barrasa J.M."/>
            <person name="Sanchez-Garcia M."/>
            <person name="Camarero S."/>
            <person name="Miyauchi S."/>
            <person name="Serrano A."/>
            <person name="Linde D."/>
            <person name="Babiker R."/>
            <person name="Drula E."/>
            <person name="Ayuso-Fernandez I."/>
            <person name="Pacheco R."/>
            <person name="Padilla G."/>
            <person name="Ferreira P."/>
            <person name="Barriuso J."/>
            <person name="Kellner H."/>
            <person name="Castanera R."/>
            <person name="Alfaro M."/>
            <person name="Ramirez L."/>
            <person name="Pisabarro A.G."/>
            <person name="Kuo A."/>
            <person name="Tritt A."/>
            <person name="Lipzen A."/>
            <person name="He G."/>
            <person name="Yan M."/>
            <person name="Ng V."/>
            <person name="Cullen D."/>
            <person name="Martin F."/>
            <person name="Rosso M.-N."/>
            <person name="Henrissat B."/>
            <person name="Hibbett D."/>
            <person name="Martinez A.T."/>
            <person name="Grigoriev I.V."/>
        </authorList>
    </citation>
    <scope>NUCLEOTIDE SEQUENCE</scope>
    <source>
        <strain evidence="12">CBS 506.95</strain>
    </source>
</reference>
<keyword evidence="7 9" id="KW-0408">Iron</keyword>
<evidence type="ECO:0000256" key="6">
    <source>
        <dbReference type="ARBA" id="ARBA00023002"/>
    </source>
</evidence>
<evidence type="ECO:0000256" key="2">
    <source>
        <dbReference type="ARBA" id="ARBA00005179"/>
    </source>
</evidence>
<keyword evidence="8 10" id="KW-0503">Monooxygenase</keyword>
<dbReference type="AlphaFoldDB" id="A0A9P6JNR1"/>
<dbReference type="PROSITE" id="PS00086">
    <property type="entry name" value="CYTOCHROME_P450"/>
    <property type="match status" value="1"/>
</dbReference>
<evidence type="ECO:0000256" key="7">
    <source>
        <dbReference type="ARBA" id="ARBA00023004"/>
    </source>
</evidence>
<dbReference type="InterPro" id="IPR001128">
    <property type="entry name" value="Cyt_P450"/>
</dbReference>
<dbReference type="GO" id="GO:0016705">
    <property type="term" value="F:oxidoreductase activity, acting on paired donors, with incorporation or reduction of molecular oxygen"/>
    <property type="evidence" value="ECO:0007669"/>
    <property type="project" value="InterPro"/>
</dbReference>
<dbReference type="Pfam" id="PF00067">
    <property type="entry name" value="p450"/>
    <property type="match status" value="1"/>
</dbReference>
<evidence type="ECO:0000256" key="11">
    <source>
        <dbReference type="SAM" id="Phobius"/>
    </source>
</evidence>
<evidence type="ECO:0000313" key="13">
    <source>
        <dbReference type="Proteomes" id="UP000807306"/>
    </source>
</evidence>
<dbReference type="InterPro" id="IPR017972">
    <property type="entry name" value="Cyt_P450_CS"/>
</dbReference>
<feature type="binding site" description="axial binding residue" evidence="9">
    <location>
        <position position="437"/>
    </location>
    <ligand>
        <name>heme</name>
        <dbReference type="ChEBI" id="CHEBI:30413"/>
    </ligand>
    <ligandPart>
        <name>Fe</name>
        <dbReference type="ChEBI" id="CHEBI:18248"/>
    </ligandPart>
</feature>
<evidence type="ECO:0000256" key="3">
    <source>
        <dbReference type="ARBA" id="ARBA00010617"/>
    </source>
</evidence>
<dbReference type="CDD" id="cd11065">
    <property type="entry name" value="CYP64-like"/>
    <property type="match status" value="1"/>
</dbReference>
<dbReference type="PRINTS" id="PR00463">
    <property type="entry name" value="EP450I"/>
</dbReference>
<comment type="similarity">
    <text evidence="3 10">Belongs to the cytochrome P450 family.</text>
</comment>
<comment type="pathway">
    <text evidence="2">Secondary metabolite biosynthesis.</text>
</comment>
<gene>
    <name evidence="12" type="ORF">CPB83DRAFT_857188</name>
</gene>
<proteinExistence type="inferred from homology"/>
<dbReference type="Gene3D" id="1.10.630.10">
    <property type="entry name" value="Cytochrome P450"/>
    <property type="match status" value="1"/>
</dbReference>
<dbReference type="InterPro" id="IPR036396">
    <property type="entry name" value="Cyt_P450_sf"/>
</dbReference>
<protein>
    <submittedName>
        <fullName evidence="12">Cytochrome P450</fullName>
    </submittedName>
</protein>
<dbReference type="Proteomes" id="UP000807306">
    <property type="component" value="Unassembled WGS sequence"/>
</dbReference>
<dbReference type="PANTHER" id="PTHR46300">
    <property type="entry name" value="P450, PUTATIVE (EUROFUNG)-RELATED-RELATED"/>
    <property type="match status" value="1"/>
</dbReference>
<keyword evidence="13" id="KW-1185">Reference proteome</keyword>
<organism evidence="12 13">
    <name type="scientific">Crepidotus variabilis</name>
    <dbReference type="NCBI Taxonomy" id="179855"/>
    <lineage>
        <taxon>Eukaryota</taxon>
        <taxon>Fungi</taxon>
        <taxon>Dikarya</taxon>
        <taxon>Basidiomycota</taxon>
        <taxon>Agaricomycotina</taxon>
        <taxon>Agaricomycetes</taxon>
        <taxon>Agaricomycetidae</taxon>
        <taxon>Agaricales</taxon>
        <taxon>Agaricineae</taxon>
        <taxon>Crepidotaceae</taxon>
        <taxon>Crepidotus</taxon>
    </lineage>
</organism>
<dbReference type="InterPro" id="IPR002401">
    <property type="entry name" value="Cyt_P450_E_grp-I"/>
</dbReference>
<dbReference type="EMBL" id="MU157866">
    <property type="protein sequence ID" value="KAF9526910.1"/>
    <property type="molecule type" value="Genomic_DNA"/>
</dbReference>
<dbReference type="PANTHER" id="PTHR46300:SF7">
    <property type="entry name" value="P450, PUTATIVE (EUROFUNG)-RELATED"/>
    <property type="match status" value="1"/>
</dbReference>
<evidence type="ECO:0000256" key="8">
    <source>
        <dbReference type="ARBA" id="ARBA00023033"/>
    </source>
</evidence>
<dbReference type="GO" id="GO:0005506">
    <property type="term" value="F:iron ion binding"/>
    <property type="evidence" value="ECO:0007669"/>
    <property type="project" value="InterPro"/>
</dbReference>
<keyword evidence="4 9" id="KW-0349">Heme</keyword>
<keyword evidence="11" id="KW-0472">Membrane</keyword>
<name>A0A9P6JNR1_9AGAR</name>
<keyword evidence="6 10" id="KW-0560">Oxidoreductase</keyword>
<evidence type="ECO:0000256" key="9">
    <source>
        <dbReference type="PIRSR" id="PIRSR602401-1"/>
    </source>
</evidence>
<keyword evidence="5 9" id="KW-0479">Metal-binding</keyword>
<evidence type="ECO:0000256" key="1">
    <source>
        <dbReference type="ARBA" id="ARBA00001971"/>
    </source>
</evidence>
<dbReference type="GO" id="GO:0020037">
    <property type="term" value="F:heme binding"/>
    <property type="evidence" value="ECO:0007669"/>
    <property type="project" value="InterPro"/>
</dbReference>
<dbReference type="InterPro" id="IPR050364">
    <property type="entry name" value="Cytochrome_P450_fung"/>
</dbReference>
<accession>A0A9P6JNR1</accession>
<evidence type="ECO:0000256" key="5">
    <source>
        <dbReference type="ARBA" id="ARBA00022723"/>
    </source>
</evidence>
<keyword evidence="11" id="KW-1133">Transmembrane helix</keyword>
<dbReference type="SUPFAM" id="SSF48264">
    <property type="entry name" value="Cytochrome P450"/>
    <property type="match status" value="1"/>
</dbReference>
<keyword evidence="11" id="KW-0812">Transmembrane</keyword>
<sequence length="511" mass="58109">MISDWAAVAVALVSVVILRYVVKRINRPNYFPGPPKLPYIGNLLQMPTTEGWVTYLNWQKAYGNQIYLEVMGQPLLILNDYQSCVDLLEKRAENNSDRPQTVVSNKIMGWENTVVTCPYDDRWRRYRRLISQSFRKSAVNQFFPIMEREVGRFLGALLEEPENYMEHFRFAAARSFLLNLYGIEIKTANDPLITVAEKAMEMAVVGAQPGNFLVDFFPSLQLFPEWFPGAGWKRFARIGKELTEEMVNKPYNITVESMKSGHYEHSFVASNLEKKEDPFQVKWCSSTLLSAGTDTSVASMHSFFLAMTLHPEVQRKAQAEIDSVIGSDRLPLVDDREHLPYLNALLRELVRWQPVSPLALPHQSMKDDVYKGHFIPAGTIILGNSWATTRNPEIYENPENFNPDRFLPMFDKSIPHKPEDIPLDPMEYGFGYGRRICAGIHYAEAMFFIGMARVLATFDIKKAKGDDGIEITPEINFNSSIVRETLPFKCSITSRSPAARALAVANSNVGL</sequence>
<comment type="caution">
    <text evidence="12">The sequence shown here is derived from an EMBL/GenBank/DDBJ whole genome shotgun (WGS) entry which is preliminary data.</text>
</comment>
<dbReference type="GO" id="GO:0004497">
    <property type="term" value="F:monooxygenase activity"/>
    <property type="evidence" value="ECO:0007669"/>
    <property type="project" value="UniProtKB-KW"/>
</dbReference>
<evidence type="ECO:0000256" key="10">
    <source>
        <dbReference type="RuleBase" id="RU000461"/>
    </source>
</evidence>
<dbReference type="OrthoDB" id="2789670at2759"/>
<feature type="transmembrane region" description="Helical" evidence="11">
    <location>
        <begin position="6"/>
        <end position="22"/>
    </location>
</feature>
<evidence type="ECO:0000313" key="12">
    <source>
        <dbReference type="EMBL" id="KAF9526910.1"/>
    </source>
</evidence>
<comment type="cofactor">
    <cofactor evidence="1 9">
        <name>heme</name>
        <dbReference type="ChEBI" id="CHEBI:30413"/>
    </cofactor>
</comment>
<evidence type="ECO:0000256" key="4">
    <source>
        <dbReference type="ARBA" id="ARBA00022617"/>
    </source>
</evidence>